<keyword evidence="5" id="KW-0472">Membrane</keyword>
<dbReference type="GO" id="GO:0005886">
    <property type="term" value="C:plasma membrane"/>
    <property type="evidence" value="ECO:0007669"/>
    <property type="project" value="UniProtKB-SubCell"/>
</dbReference>
<dbReference type="PROSITE" id="PS51701">
    <property type="entry name" value="6_CYS"/>
    <property type="match status" value="1"/>
</dbReference>
<dbReference type="VEuPathDB" id="PiroplasmaDB:BOVATA_028820"/>
<dbReference type="OrthoDB" id="365660at2759"/>
<dbReference type="Gene3D" id="2.60.40.2860">
    <property type="match status" value="1"/>
</dbReference>
<keyword evidence="3" id="KW-1003">Cell membrane</keyword>
<organism evidence="9 10">
    <name type="scientific">Babesia ovata</name>
    <dbReference type="NCBI Taxonomy" id="189622"/>
    <lineage>
        <taxon>Eukaryota</taxon>
        <taxon>Sar</taxon>
        <taxon>Alveolata</taxon>
        <taxon>Apicomplexa</taxon>
        <taxon>Aconoidasida</taxon>
        <taxon>Piroplasmida</taxon>
        <taxon>Babesiidae</taxon>
        <taxon>Babesia</taxon>
    </lineage>
</organism>
<protein>
    <recommendedName>
        <fullName evidence="8">6-Cys domain-containing protein</fullName>
    </recommendedName>
</protein>
<evidence type="ECO:0000313" key="9">
    <source>
        <dbReference type="EMBL" id="GBE61389.1"/>
    </source>
</evidence>
<evidence type="ECO:0000256" key="2">
    <source>
        <dbReference type="ARBA" id="ARBA00004241"/>
    </source>
</evidence>
<accession>A0A2H6KEK6</accession>
<evidence type="ECO:0000256" key="7">
    <source>
        <dbReference type="ARBA" id="ARBA00023180"/>
    </source>
</evidence>
<dbReference type="Pfam" id="PF07422">
    <property type="entry name" value="s48_45"/>
    <property type="match status" value="1"/>
</dbReference>
<dbReference type="GO" id="GO:0009986">
    <property type="term" value="C:cell surface"/>
    <property type="evidence" value="ECO:0007669"/>
    <property type="project" value="UniProtKB-SubCell"/>
</dbReference>
<evidence type="ECO:0000313" key="10">
    <source>
        <dbReference type="Proteomes" id="UP000236319"/>
    </source>
</evidence>
<evidence type="ECO:0000256" key="3">
    <source>
        <dbReference type="ARBA" id="ARBA00022475"/>
    </source>
</evidence>
<reference evidence="9 10" key="1">
    <citation type="journal article" date="2017" name="BMC Genomics">
        <title>Whole-genome assembly of Babesia ovata and comparative genomics between closely related pathogens.</title>
        <authorList>
            <person name="Yamagishi J."/>
            <person name="Asada M."/>
            <person name="Hakimi H."/>
            <person name="Tanaka T.Q."/>
            <person name="Sugimoto C."/>
            <person name="Kawazu S."/>
        </authorList>
    </citation>
    <scope>NUCLEOTIDE SEQUENCE [LARGE SCALE GENOMIC DNA]</scope>
    <source>
        <strain evidence="9 10">Miyake</strain>
    </source>
</reference>
<dbReference type="Proteomes" id="UP000236319">
    <property type="component" value="Unassembled WGS sequence"/>
</dbReference>
<dbReference type="GeneID" id="39875159"/>
<evidence type="ECO:0000256" key="4">
    <source>
        <dbReference type="ARBA" id="ARBA00022729"/>
    </source>
</evidence>
<evidence type="ECO:0000256" key="6">
    <source>
        <dbReference type="ARBA" id="ARBA00023157"/>
    </source>
</evidence>
<evidence type="ECO:0000256" key="5">
    <source>
        <dbReference type="ARBA" id="ARBA00023136"/>
    </source>
</evidence>
<dbReference type="InterPro" id="IPR038160">
    <property type="entry name" value="6_CYS_dom_sf"/>
</dbReference>
<sequence length="892" mass="100737">MVICPRRVNGTEYVWHPRPTPDGSGQVNTYVGENGNLRSAAISEIVVSEATRSFFWAESDGLQTNIHIDLRDDDIYAITENRLIFICGPRGLILSDALQHEIHHFGVTQPYKLPWSPATALTQVISKVGNGLGVFIINRGFDHLPLQGCGSRPSPLFAVDNEVLVDPVTGIRSCVADSMSQSRIGFVCEGKVEPEYCMRSLLYNDDVVTAPGPFSYWSFYNNEPWVVARYFNDLAVRPFNGECRCVNSETGQMKARIEIRTKTDYVCDISRTINRNHLNNIRGPWCSYVLHPGSTLTIRFPTQDMNENSDGHLSQLLPIDQFETEFLPNDLKTLRQLANVYSFDVYDEILYHEALAGDALEIDVSQMSRGVVKLKYHLDKPLTSIGGHNSFLYHWTLKSKNAHVPHMIRAIVNVSFAFTHHYHIVGCDRETPALFDRYVSRNYCSTKLMGNGIGDIYECTYNKTSNILRAGIYCRREEELLPNNCESTGYDLYANQTLPFTKPIRRVTPYPILSFQVFTIDFRETSTVSYACICVNQRGYETSRLILESNQEVNYTYKVRRGHESHALLPDMTMPWTEVGLSSEGLTSPRSVILYNVSLKSIVLGVGTTLFMVCDPYQHNVAHNERIATTWLPKRPEEYYYTVNHTPNGSELVRLTYKESFAITPGGLKVRYQDIYRRHGCAKLTIELRRSAILVSKDPLHKKYVPMTFVCGKVTEPSDLSFVTDGVSTSAASPPPKVQGVKSSARYTWHMVQVNVETTDPYMPGCGVTYASDELFKPETPQLYDADGQPQFGCRIDLQDAKEAAFYCPAPYVLDPPNCFSQVLVDGSITNLVDVSKSLRASRSNHFVILRFESSKLKLAETLRQTPPLECRCVTVKGIILSTIQIENYYAK</sequence>
<name>A0A2H6KEK6_9APIC</name>
<keyword evidence="7" id="KW-0325">Glycoprotein</keyword>
<proteinExistence type="predicted"/>
<feature type="domain" description="6-Cys" evidence="8">
    <location>
        <begin position="762"/>
        <end position="892"/>
    </location>
</feature>
<keyword evidence="10" id="KW-1185">Reference proteome</keyword>
<comment type="caution">
    <text evidence="9">The sequence shown here is derived from an EMBL/GenBank/DDBJ whole genome shotgun (WGS) entry which is preliminary data.</text>
</comment>
<dbReference type="InterPro" id="IPR010884">
    <property type="entry name" value="6_CYS_dom"/>
</dbReference>
<comment type="subcellular location">
    <subcellularLocation>
        <location evidence="1">Cell membrane</location>
    </subcellularLocation>
    <subcellularLocation>
        <location evidence="2">Cell surface</location>
    </subcellularLocation>
</comment>
<keyword evidence="4" id="KW-0732">Signal</keyword>
<evidence type="ECO:0000256" key="1">
    <source>
        <dbReference type="ARBA" id="ARBA00004236"/>
    </source>
</evidence>
<dbReference type="RefSeq" id="XP_028867632.1">
    <property type="nucleotide sequence ID" value="XM_029011799.1"/>
</dbReference>
<gene>
    <name evidence="9" type="ORF">BOVATA_028820</name>
</gene>
<dbReference type="EMBL" id="BDSA01000003">
    <property type="protein sequence ID" value="GBE61389.1"/>
    <property type="molecule type" value="Genomic_DNA"/>
</dbReference>
<keyword evidence="6" id="KW-1015">Disulfide bond</keyword>
<dbReference type="AlphaFoldDB" id="A0A2H6KEK6"/>
<evidence type="ECO:0000259" key="8">
    <source>
        <dbReference type="PROSITE" id="PS51701"/>
    </source>
</evidence>